<dbReference type="PaxDb" id="1286170-RORB6_15940"/>
<reference evidence="2 4" key="1">
    <citation type="submission" date="2017-07" db="EMBL/GenBank/DDBJ databases">
        <title>Raoultella ornithinolytica strain HH3 draft genome.</title>
        <authorList>
            <person name="Duceppe M.-O."/>
            <person name="Huang H."/>
            <person name="Phipps-Todd B."/>
        </authorList>
    </citation>
    <scope>NUCLEOTIDE SEQUENCE [LARGE SCALE GENOMIC DNA]</scope>
    <source>
        <strain evidence="2 4">HH3</strain>
    </source>
</reference>
<dbReference type="eggNOG" id="ENOG50334DX">
    <property type="taxonomic scope" value="Bacteria"/>
</dbReference>
<accession>A0A1Y6GUB1</accession>
<dbReference type="GeneID" id="93756162"/>
<dbReference type="Proteomes" id="UP001064206">
    <property type="component" value="Chromosome"/>
</dbReference>
<evidence type="ECO:0000313" key="3">
    <source>
        <dbReference type="EMBL" id="UXE37677.1"/>
    </source>
</evidence>
<sequence>MIHYRTSVYVLCVCLFFTLILAGYSLWKRSQPPEFTCKANFVQHNTDEQLNISLTYRINKDSGLLSMNGYSVNDKTKRFNRKIFFNIQRKNNTYHLTSVTNVIFPDESISSSWLEKYEPLFFIYPQKDIYVKMIEQQHSYLFIFSTLPAYVCHKQDDI</sequence>
<protein>
    <submittedName>
        <fullName evidence="2">Uncharacterized protein</fullName>
    </submittedName>
</protein>
<evidence type="ECO:0000256" key="1">
    <source>
        <dbReference type="SAM" id="Phobius"/>
    </source>
</evidence>
<name>A0A1Y6GUB1_RAOOR</name>
<feature type="transmembrane region" description="Helical" evidence="1">
    <location>
        <begin position="7"/>
        <end position="27"/>
    </location>
</feature>
<reference evidence="3" key="2">
    <citation type="submission" date="2022-09" db="EMBL/GenBank/DDBJ databases">
        <title>Multidrug resistance Raoultella ornithinolytica Strain MQB_Silv_108.</title>
        <authorList>
            <person name="Quintela-Baluja M."/>
        </authorList>
    </citation>
    <scope>NUCLEOTIDE SEQUENCE</scope>
    <source>
        <strain evidence="3">MQB_Silv_108</strain>
    </source>
</reference>
<dbReference type="STRING" id="54291.TE10_05110"/>
<proteinExistence type="predicted"/>
<dbReference type="EMBL" id="NKYI01000007">
    <property type="protein sequence ID" value="PIK93724.1"/>
    <property type="molecule type" value="Genomic_DNA"/>
</dbReference>
<dbReference type="Proteomes" id="UP000229713">
    <property type="component" value="Unassembled WGS sequence"/>
</dbReference>
<keyword evidence="1" id="KW-0812">Transmembrane</keyword>
<evidence type="ECO:0000313" key="4">
    <source>
        <dbReference type="Proteomes" id="UP000229713"/>
    </source>
</evidence>
<organism evidence="2 4">
    <name type="scientific">Raoultella ornithinolytica</name>
    <name type="common">Klebsiella ornithinolytica</name>
    <dbReference type="NCBI Taxonomy" id="54291"/>
    <lineage>
        <taxon>Bacteria</taxon>
        <taxon>Pseudomonadati</taxon>
        <taxon>Pseudomonadota</taxon>
        <taxon>Gammaproteobacteria</taxon>
        <taxon>Enterobacterales</taxon>
        <taxon>Enterobacteriaceae</taxon>
        <taxon>Klebsiella/Raoultella group</taxon>
        <taxon>Raoultella</taxon>
    </lineage>
</organism>
<dbReference type="EMBL" id="CP104450">
    <property type="protein sequence ID" value="UXE37677.1"/>
    <property type="molecule type" value="Genomic_DNA"/>
</dbReference>
<evidence type="ECO:0000313" key="2">
    <source>
        <dbReference type="EMBL" id="PIK93724.1"/>
    </source>
</evidence>
<gene>
    <name evidence="2" type="ORF">CFY86_02300</name>
    <name evidence="3" type="ORF">N2J37_24745</name>
</gene>
<dbReference type="RefSeq" id="WP_015585256.1">
    <property type="nucleotide sequence ID" value="NZ_ABDFAB020000004.1"/>
</dbReference>
<keyword evidence="1" id="KW-1133">Transmembrane helix</keyword>
<dbReference type="AlphaFoldDB" id="A0A1Y6GUB1"/>
<keyword evidence="1" id="KW-0472">Membrane</keyword>